<reference evidence="1 2" key="1">
    <citation type="journal article" date="2015" name="Genome Biol. Evol.">
        <title>Comparative Genomics of a Bacterivorous Green Alga Reveals Evolutionary Causalities and Consequences of Phago-Mixotrophic Mode of Nutrition.</title>
        <authorList>
            <person name="Burns J.A."/>
            <person name="Paasch A."/>
            <person name="Narechania A."/>
            <person name="Kim E."/>
        </authorList>
    </citation>
    <scope>NUCLEOTIDE SEQUENCE [LARGE SCALE GENOMIC DNA]</scope>
    <source>
        <strain evidence="1 2">PLY_AMNH</strain>
    </source>
</reference>
<gene>
    <name evidence="1" type="ORF">CYMTET_53312</name>
</gene>
<organism evidence="1 2">
    <name type="scientific">Cymbomonas tetramitiformis</name>
    <dbReference type="NCBI Taxonomy" id="36881"/>
    <lineage>
        <taxon>Eukaryota</taxon>
        <taxon>Viridiplantae</taxon>
        <taxon>Chlorophyta</taxon>
        <taxon>Pyramimonadophyceae</taxon>
        <taxon>Pyramimonadales</taxon>
        <taxon>Pyramimonadaceae</taxon>
        <taxon>Cymbomonas</taxon>
    </lineage>
</organism>
<dbReference type="EMBL" id="LGRX02034976">
    <property type="protein sequence ID" value="KAK3236554.1"/>
    <property type="molecule type" value="Genomic_DNA"/>
</dbReference>
<name>A0AAE0BIZ3_9CHLO</name>
<proteinExistence type="predicted"/>
<accession>A0AAE0BIZ3</accession>
<comment type="caution">
    <text evidence="1">The sequence shown here is derived from an EMBL/GenBank/DDBJ whole genome shotgun (WGS) entry which is preliminary data.</text>
</comment>
<sequence>MAEGLRLTAHLKRPNRFRTALVCDMLDRLASRMGHFKVTAFRRPPDLPTFQPAPGAAGQKMRRCGGEVNPCMGKRSCVTANQRTMATRQAAARGRRRPVRKDVWL</sequence>
<dbReference type="AlphaFoldDB" id="A0AAE0BIZ3"/>
<evidence type="ECO:0000313" key="2">
    <source>
        <dbReference type="Proteomes" id="UP001190700"/>
    </source>
</evidence>
<keyword evidence="2" id="KW-1185">Reference proteome</keyword>
<evidence type="ECO:0000313" key="1">
    <source>
        <dbReference type="EMBL" id="KAK3236554.1"/>
    </source>
</evidence>
<protein>
    <submittedName>
        <fullName evidence="1">Uncharacterized protein</fullName>
    </submittedName>
</protein>
<dbReference type="Proteomes" id="UP001190700">
    <property type="component" value="Unassembled WGS sequence"/>
</dbReference>